<comment type="caution">
    <text evidence="2">The sequence shown here is derived from an EMBL/GenBank/DDBJ whole genome shotgun (WGS) entry which is preliminary data.</text>
</comment>
<evidence type="ECO:0000313" key="3">
    <source>
        <dbReference type="Proteomes" id="UP000290660"/>
    </source>
</evidence>
<reference evidence="2 3" key="1">
    <citation type="submission" date="2018-12" db="EMBL/GenBank/DDBJ databases">
        <title>Identification of serotype of rogose Salmonella by whole genome sequencing.</title>
        <authorList>
            <person name="Sacchi C.T."/>
            <person name="Goncalves C.R."/>
            <person name="Tiba-Casas M.R."/>
        </authorList>
    </citation>
    <scope>NUCLEOTIDE SEQUENCE [LARGE SCALE GENOMIC DNA]</scope>
    <source>
        <strain evidence="2 3">169_17</strain>
    </source>
</reference>
<accession>A0A3V8I7I9</accession>
<feature type="chain" id="PRO_5030087620" evidence="1">
    <location>
        <begin position="27"/>
        <end position="203"/>
    </location>
</feature>
<gene>
    <name evidence="2" type="ORF">EI538_17880</name>
</gene>
<sequence length="203" mass="22181">MAKKSTQTTVAAIAASLMASLAPVPAQSTTLPVTAVEVSANHGVAASLTFNLPSGQIFLPLEEAADYLNHINDRQRFLLNALVRERQDKGKGPLFDKTAQMKRLCVQGLQNHIRIKEAVQMVMKSENIYKAFPGDLKQQAKYKADLLRFGRAVAQGEFILRDTLSLIAQSEAPESTVRLADMPADEEVKAWIAAEHKNLGLAV</sequence>
<evidence type="ECO:0000256" key="1">
    <source>
        <dbReference type="SAM" id="SignalP"/>
    </source>
</evidence>
<keyword evidence="1" id="KW-0732">Signal</keyword>
<dbReference type="RefSeq" id="WP_127173706.1">
    <property type="nucleotide sequence ID" value="NZ_JASMSH010000020.1"/>
</dbReference>
<dbReference type="AlphaFoldDB" id="A0A3V8I7I9"/>
<proteinExistence type="predicted"/>
<organism evidence="2 3">
    <name type="scientific">Salmonella enterica</name>
    <name type="common">Salmonella choleraesuis</name>
    <dbReference type="NCBI Taxonomy" id="28901"/>
    <lineage>
        <taxon>Bacteria</taxon>
        <taxon>Pseudomonadati</taxon>
        <taxon>Pseudomonadota</taxon>
        <taxon>Gammaproteobacteria</taxon>
        <taxon>Enterobacterales</taxon>
        <taxon>Enterobacteriaceae</taxon>
        <taxon>Salmonella</taxon>
    </lineage>
</organism>
<name>A0A3V8I7I9_SALER</name>
<evidence type="ECO:0000313" key="2">
    <source>
        <dbReference type="EMBL" id="RXQ30849.1"/>
    </source>
</evidence>
<dbReference type="EMBL" id="RSEO01000023">
    <property type="protein sequence ID" value="RXQ30849.1"/>
    <property type="molecule type" value="Genomic_DNA"/>
</dbReference>
<protein>
    <submittedName>
        <fullName evidence="2">Iron-sulfur cluster assembly scaffold protein SufA</fullName>
    </submittedName>
</protein>
<feature type="signal peptide" evidence="1">
    <location>
        <begin position="1"/>
        <end position="26"/>
    </location>
</feature>
<dbReference type="Proteomes" id="UP000290660">
    <property type="component" value="Unassembled WGS sequence"/>
</dbReference>